<dbReference type="NCBIfam" id="TIGR00756">
    <property type="entry name" value="PPR"/>
    <property type="match status" value="9"/>
</dbReference>
<dbReference type="Pfam" id="PF13041">
    <property type="entry name" value="PPR_2"/>
    <property type="match status" value="4"/>
</dbReference>
<dbReference type="Pfam" id="PF01535">
    <property type="entry name" value="PPR"/>
    <property type="match status" value="4"/>
</dbReference>
<dbReference type="FunFam" id="1.25.40.10:FF:000520">
    <property type="entry name" value="pentatricopeptide repeat-containing protein At5g39980, chloroplastic"/>
    <property type="match status" value="1"/>
</dbReference>
<feature type="repeat" description="PPR" evidence="7">
    <location>
        <begin position="398"/>
        <end position="432"/>
    </location>
</feature>
<keyword evidence="3" id="KW-0808">Transferase</keyword>
<keyword evidence="5" id="KW-0472">Membrane</keyword>
<evidence type="ECO:0000256" key="4">
    <source>
        <dbReference type="ARBA" id="ARBA00022737"/>
    </source>
</evidence>
<dbReference type="Proteomes" id="UP000504621">
    <property type="component" value="Unplaced"/>
</dbReference>
<dbReference type="GeneID" id="110426804"/>
<organism evidence="8 9">
    <name type="scientific">Herrania umbratica</name>
    <dbReference type="NCBI Taxonomy" id="108875"/>
    <lineage>
        <taxon>Eukaryota</taxon>
        <taxon>Viridiplantae</taxon>
        <taxon>Streptophyta</taxon>
        <taxon>Embryophyta</taxon>
        <taxon>Tracheophyta</taxon>
        <taxon>Spermatophyta</taxon>
        <taxon>Magnoliopsida</taxon>
        <taxon>eudicotyledons</taxon>
        <taxon>Gunneridae</taxon>
        <taxon>Pentapetalae</taxon>
        <taxon>rosids</taxon>
        <taxon>malvids</taxon>
        <taxon>Malvales</taxon>
        <taxon>Malvaceae</taxon>
        <taxon>Byttnerioideae</taxon>
        <taxon>Herrania</taxon>
    </lineage>
</organism>
<feature type="repeat" description="PPR" evidence="7">
    <location>
        <begin position="153"/>
        <end position="187"/>
    </location>
</feature>
<gene>
    <name evidence="9" type="primary">LOC110426804</name>
</gene>
<evidence type="ECO:0000313" key="8">
    <source>
        <dbReference type="Proteomes" id="UP000504621"/>
    </source>
</evidence>
<dbReference type="SUPFAM" id="SSF48452">
    <property type="entry name" value="TPR-like"/>
    <property type="match status" value="1"/>
</dbReference>
<evidence type="ECO:0000256" key="2">
    <source>
        <dbReference type="ARBA" id="ARBA00022676"/>
    </source>
</evidence>
<dbReference type="GO" id="GO:0015020">
    <property type="term" value="F:glucuronosyltransferase activity"/>
    <property type="evidence" value="ECO:0007669"/>
    <property type="project" value="InterPro"/>
</dbReference>
<evidence type="ECO:0000313" key="9">
    <source>
        <dbReference type="RefSeq" id="XP_021297786.1"/>
    </source>
</evidence>
<keyword evidence="4" id="KW-0677">Repeat</keyword>
<dbReference type="PANTHER" id="PTHR45719">
    <property type="entry name" value="GLYCOSYLTRANSFERASE"/>
    <property type="match status" value="1"/>
</dbReference>
<feature type="repeat" description="PPR" evidence="7">
    <location>
        <begin position="569"/>
        <end position="603"/>
    </location>
</feature>
<dbReference type="InterPro" id="IPR002885">
    <property type="entry name" value="PPR_rpt"/>
</dbReference>
<dbReference type="PROSITE" id="PS51375">
    <property type="entry name" value="PPR"/>
    <property type="match status" value="12"/>
</dbReference>
<evidence type="ECO:0000256" key="6">
    <source>
        <dbReference type="ARBA" id="ARBA00023180"/>
    </source>
</evidence>
<reference evidence="9" key="1">
    <citation type="submission" date="2025-08" db="UniProtKB">
        <authorList>
            <consortium name="RefSeq"/>
        </authorList>
    </citation>
    <scope>IDENTIFICATION</scope>
    <source>
        <tissue evidence="9">Leaf</tissue>
    </source>
</reference>
<evidence type="ECO:0000256" key="1">
    <source>
        <dbReference type="ARBA" id="ARBA00004606"/>
    </source>
</evidence>
<feature type="repeat" description="PPR" evidence="7">
    <location>
        <begin position="363"/>
        <end position="397"/>
    </location>
</feature>
<dbReference type="InterPro" id="IPR011990">
    <property type="entry name" value="TPR-like_helical_dom_sf"/>
</dbReference>
<dbReference type="FunFam" id="1.25.40.10:FF:001299">
    <property type="entry name" value="Pentatricopeptide repeat-containing protein At5g39980, chloroplastic"/>
    <property type="match status" value="1"/>
</dbReference>
<sequence>MISSFSSMQTETVTSASSSFSFSFLPLLKHQIYTTTPFTTNGRNHLTLQALSSSSSSSSPTKDIWRRSKTAPFYRPKPSQNSTFLDHSIDMEELFASISKTQNGKDLFTLLSPYKTRQLSIRFMVSLLSRETDWQRSLALLDWVNEEARYSPSLFAYNVVIRNVVKAKQWAVAHGLFEEMREKGLTPDRFTYSTLITYFGKEGMFDSALSWLQKMENDGVSGDLVLFSNLIELSRKLRDYSKAISIFNKLKRSGIVPDLVCYNSMINVFGKAKLFREARLLVKEMRDVGVMPDTVSYSTVLNMYVENQKFVEALSVFAEMNEVKCPLDLTTCNIMIDVYGQLDMVKEADRLFWGMRKMGIEPNVVSYNTLLKVYGEAELYGEAIHLFRLMHRKDIEQNVVTYNTMIKIYGKSLEHEKAYNLMQEMQNRRIEPNAITYSTIISIWGKAGKLDRAAMLFQKLRSSGVEIDQVLYQTMIVAYERAGLVAHAKRLLHELKQPENLPRDTAIMILAHAGRIEEATWVFRQACDAGEVKDISVFGLMIDLFSRNKKHANVIEVFEKLRSAGNFPDSNVIALVLNAYGKLREFDKADAVYKEMQEEGCVFPDEVHFQMLSLCGARKDFKMVESLFEKLDSDPNINKKELHLVVSSIYERGNRLNDASQIMNRMRERGILKSFKFTPKAANLTLSDQLTTFALSFSLPSFPIQARGERETTKKEEEMKRLKSYYMQIRHNNNQAMERRWIFPLAVGSIVSLFLLFLTTLTSFDGSPFLFFYRSSAVIGGSSTFVENQLKPIPISTLPPPPRFAYLVSGSAGDGRMLKRTLLALYHPLNQYVVHLDREASSEERLDLEKFVKDHQVFNKVGNVRMIVKANLVTYRGPTMVANTLHAAAILLKEGGDWDWFINLSASDYPLVTQDDLLHTFSYLPRDLNFIDHTSNIGWKEFQRAKPIIIDPGLYSVKKADVFWVTQRRSVPTAFKLFTGSAWMALSRPFIDYCIWGWDNLPRTALMYYANFLSSPEGYFHTVICNAQEFRNTTVNSDLHFISWDNPPKQHPHHLKLNDMQRMIDSNAPFARKFPQEDPVLDKIDSELLSRGPGMSTPGGWCVGIGKNGTDPCSVVGNTTVLRPGPGAKRLETLISSLLSNDNFRPRQCK</sequence>
<dbReference type="InterPro" id="IPR044610">
    <property type="entry name" value="GLCAT14A/B/C"/>
</dbReference>
<dbReference type="OrthoDB" id="185373at2759"/>
<comment type="subcellular location">
    <subcellularLocation>
        <location evidence="1">Membrane</location>
        <topology evidence="1">Single-pass type II membrane protein</topology>
    </subcellularLocation>
</comment>
<feature type="repeat" description="PPR" evidence="7">
    <location>
        <begin position="468"/>
        <end position="502"/>
    </location>
</feature>
<feature type="repeat" description="PPR" evidence="7">
    <location>
        <begin position="293"/>
        <end position="327"/>
    </location>
</feature>
<dbReference type="Pfam" id="PF02485">
    <property type="entry name" value="Branch"/>
    <property type="match status" value="1"/>
</dbReference>
<protein>
    <submittedName>
        <fullName evidence="9">Pentatricopeptide repeat-containing protein At5g39980, chloroplastic</fullName>
    </submittedName>
</protein>
<feature type="repeat" description="PPR" evidence="7">
    <location>
        <begin position="258"/>
        <end position="292"/>
    </location>
</feature>
<dbReference type="PANTHER" id="PTHR45719:SF3">
    <property type="entry name" value="BETA-GLUCURONOSYLTRANSFERASE GLCAT14A"/>
    <property type="match status" value="1"/>
</dbReference>
<evidence type="ECO:0000256" key="7">
    <source>
        <dbReference type="PROSITE-ProRule" id="PRU00708"/>
    </source>
</evidence>
<dbReference type="GO" id="GO:0016020">
    <property type="term" value="C:membrane"/>
    <property type="evidence" value="ECO:0007669"/>
    <property type="project" value="UniProtKB-SubCell"/>
</dbReference>
<dbReference type="InterPro" id="IPR003406">
    <property type="entry name" value="Glyco_trans_14"/>
</dbReference>
<evidence type="ECO:0000256" key="5">
    <source>
        <dbReference type="ARBA" id="ARBA00023136"/>
    </source>
</evidence>
<accession>A0A6J1BEI7</accession>
<feature type="repeat" description="PPR" evidence="7">
    <location>
        <begin position="433"/>
        <end position="467"/>
    </location>
</feature>
<keyword evidence="8" id="KW-1185">Reference proteome</keyword>
<feature type="repeat" description="PPR" evidence="7">
    <location>
        <begin position="534"/>
        <end position="568"/>
    </location>
</feature>
<dbReference type="Gene3D" id="1.25.40.10">
    <property type="entry name" value="Tetratricopeptide repeat domain"/>
    <property type="match status" value="4"/>
</dbReference>
<evidence type="ECO:0000256" key="3">
    <source>
        <dbReference type="ARBA" id="ARBA00022679"/>
    </source>
</evidence>
<keyword evidence="2" id="KW-0328">Glycosyltransferase</keyword>
<dbReference type="AlphaFoldDB" id="A0A6J1BEI7"/>
<dbReference type="RefSeq" id="XP_021297786.1">
    <property type="nucleotide sequence ID" value="XM_021442111.1"/>
</dbReference>
<name>A0A6J1BEI7_9ROSI</name>
<proteinExistence type="predicted"/>
<keyword evidence="6" id="KW-0325">Glycoprotein</keyword>
<feature type="repeat" description="PPR" evidence="7">
    <location>
        <begin position="328"/>
        <end position="362"/>
    </location>
</feature>
<feature type="repeat" description="PPR" evidence="7">
    <location>
        <begin position="188"/>
        <end position="222"/>
    </location>
</feature>
<feature type="repeat" description="PPR" evidence="7">
    <location>
        <begin position="223"/>
        <end position="257"/>
    </location>
</feature>